<evidence type="ECO:0000313" key="1">
    <source>
        <dbReference type="EMBL" id="MEX1661543.1"/>
    </source>
</evidence>
<keyword evidence="2" id="KW-1185">Reference proteome</keyword>
<gene>
    <name evidence="1" type="ORF">AB4874_07725</name>
</gene>
<protein>
    <recommendedName>
        <fullName evidence="3">Alpha/beta hydrolase</fullName>
    </recommendedName>
</protein>
<dbReference type="SUPFAM" id="SSF53474">
    <property type="entry name" value="alpha/beta-Hydrolases"/>
    <property type="match status" value="1"/>
</dbReference>
<accession>A0ABV3TKQ6</accession>
<dbReference type="Gene3D" id="3.40.50.1820">
    <property type="entry name" value="alpha/beta hydrolase"/>
    <property type="match status" value="1"/>
</dbReference>
<dbReference type="Proteomes" id="UP001557465">
    <property type="component" value="Unassembled WGS sequence"/>
</dbReference>
<dbReference type="RefSeq" id="WP_368391551.1">
    <property type="nucleotide sequence ID" value="NZ_JBFRYC010000003.1"/>
</dbReference>
<name>A0ABV3TKQ6_9RHOB</name>
<dbReference type="InterPro" id="IPR029058">
    <property type="entry name" value="AB_hydrolase_fold"/>
</dbReference>
<dbReference type="EMBL" id="JBFRYC010000003">
    <property type="protein sequence ID" value="MEX1661543.1"/>
    <property type="molecule type" value="Genomic_DNA"/>
</dbReference>
<evidence type="ECO:0000313" key="2">
    <source>
        <dbReference type="Proteomes" id="UP001557465"/>
    </source>
</evidence>
<evidence type="ECO:0008006" key="3">
    <source>
        <dbReference type="Google" id="ProtNLM"/>
    </source>
</evidence>
<proteinExistence type="predicted"/>
<sequence>MTKVIEEEFSFPVEFADETCDLRGFIFRPAELDDEARKLPPVVFNSGFTGGVSMYGQLVGKALAGRGYRVTTYDVSGFFTNKGVRNTTKTGAQTVTNVSLEDQKTELLALIDWTRAHFGRMPAVASWAMGSVASLAAITELARSGTEQVPFYVPMSYTKLSALQGLRADRVAADAALKALDDDAAIPPFDTGTEATKLGYYPLDPATQAYVDVQLGGYTDVGGVDHWPGCSYVTAKSYKSYIAFDPEAELASVSGTFPPALIIHGKQNTLHMPAESERLYSVYPGEKGENALIIDGMEHGQQLQVDNPVFQSLISAIDDAIRTHSA</sequence>
<comment type="caution">
    <text evidence="1">The sequence shown here is derived from an EMBL/GenBank/DDBJ whole genome shotgun (WGS) entry which is preliminary data.</text>
</comment>
<reference evidence="1 2" key="1">
    <citation type="journal article" date="2011" name="Int. J. Syst. Evol. Microbiol.">
        <title>Zhongshania antarctica gen. nov., sp. nov. and Zhongshania guokunii sp. nov., gammaproteobacteria respectively isolated from coastal attached (fast) ice and surface seawater of the Antarctic.</title>
        <authorList>
            <person name="Li H.J."/>
            <person name="Zhang X.Y."/>
            <person name="Chen C.X."/>
            <person name="Zhang Y.J."/>
            <person name="Gao Z.M."/>
            <person name="Yu Y."/>
            <person name="Chen X.L."/>
            <person name="Chen B."/>
            <person name="Zhang Y.Z."/>
        </authorList>
    </citation>
    <scope>NUCLEOTIDE SEQUENCE [LARGE SCALE GENOMIC DNA]</scope>
    <source>
        <strain evidence="1 2">15-R06ZXC-3</strain>
    </source>
</reference>
<organism evidence="1 2">
    <name type="scientific">Thioclava arctica</name>
    <dbReference type="NCBI Taxonomy" id="3238301"/>
    <lineage>
        <taxon>Bacteria</taxon>
        <taxon>Pseudomonadati</taxon>
        <taxon>Pseudomonadota</taxon>
        <taxon>Alphaproteobacteria</taxon>
        <taxon>Rhodobacterales</taxon>
        <taxon>Paracoccaceae</taxon>
        <taxon>Thioclava</taxon>
    </lineage>
</organism>